<protein>
    <submittedName>
        <fullName evidence="4">Class I SAM-dependent methyltransferase</fullName>
    </submittedName>
</protein>
<dbReference type="Gene3D" id="3.40.50.150">
    <property type="entry name" value="Vaccinia Virus protein VP39"/>
    <property type="match status" value="1"/>
</dbReference>
<dbReference type="PANTHER" id="PTHR43861">
    <property type="entry name" value="TRANS-ACONITATE 2-METHYLTRANSFERASE-RELATED"/>
    <property type="match status" value="1"/>
</dbReference>
<feature type="domain" description="Methyltransferase" evidence="3">
    <location>
        <begin position="59"/>
        <end position="153"/>
    </location>
</feature>
<dbReference type="InterPro" id="IPR029063">
    <property type="entry name" value="SAM-dependent_MTases_sf"/>
</dbReference>
<dbReference type="SUPFAM" id="SSF53335">
    <property type="entry name" value="S-adenosyl-L-methionine-dependent methyltransferases"/>
    <property type="match status" value="1"/>
</dbReference>
<evidence type="ECO:0000313" key="4">
    <source>
        <dbReference type="EMBL" id="GAA1908152.1"/>
    </source>
</evidence>
<gene>
    <name evidence="4" type="ORF">GCM10009716_17620</name>
</gene>
<evidence type="ECO:0000259" key="3">
    <source>
        <dbReference type="Pfam" id="PF13649"/>
    </source>
</evidence>
<comment type="caution">
    <text evidence="4">The sequence shown here is derived from an EMBL/GenBank/DDBJ whole genome shotgun (WGS) entry which is preliminary data.</text>
</comment>
<dbReference type="EMBL" id="BAAAMJ010000015">
    <property type="protein sequence ID" value="GAA1908152.1"/>
    <property type="molecule type" value="Genomic_DNA"/>
</dbReference>
<dbReference type="Pfam" id="PF13649">
    <property type="entry name" value="Methyltransf_25"/>
    <property type="match status" value="1"/>
</dbReference>
<evidence type="ECO:0000256" key="1">
    <source>
        <dbReference type="ARBA" id="ARBA00022603"/>
    </source>
</evidence>
<dbReference type="PANTHER" id="PTHR43861:SF1">
    <property type="entry name" value="TRANS-ACONITATE 2-METHYLTRANSFERASE"/>
    <property type="match status" value="1"/>
</dbReference>
<dbReference type="InterPro" id="IPR041698">
    <property type="entry name" value="Methyltransf_25"/>
</dbReference>
<keyword evidence="5" id="KW-1185">Reference proteome</keyword>
<dbReference type="GO" id="GO:0032259">
    <property type="term" value="P:methylation"/>
    <property type="evidence" value="ECO:0007669"/>
    <property type="project" value="UniProtKB-KW"/>
</dbReference>
<evidence type="ECO:0000256" key="2">
    <source>
        <dbReference type="ARBA" id="ARBA00022679"/>
    </source>
</evidence>
<dbReference type="CDD" id="cd02440">
    <property type="entry name" value="AdoMet_MTases"/>
    <property type="match status" value="1"/>
</dbReference>
<dbReference type="Proteomes" id="UP001501303">
    <property type="component" value="Unassembled WGS sequence"/>
</dbReference>
<reference evidence="4 5" key="1">
    <citation type="journal article" date="2019" name="Int. J. Syst. Evol. Microbiol.">
        <title>The Global Catalogue of Microorganisms (GCM) 10K type strain sequencing project: providing services to taxonomists for standard genome sequencing and annotation.</title>
        <authorList>
            <consortium name="The Broad Institute Genomics Platform"/>
            <consortium name="The Broad Institute Genome Sequencing Center for Infectious Disease"/>
            <person name="Wu L."/>
            <person name="Ma J."/>
        </authorList>
    </citation>
    <scope>NUCLEOTIDE SEQUENCE [LARGE SCALE GENOMIC DNA]</scope>
    <source>
        <strain evidence="4 5">JCM 13581</strain>
    </source>
</reference>
<organism evidence="4 5">
    <name type="scientific">Streptomyces sodiiphilus</name>
    <dbReference type="NCBI Taxonomy" id="226217"/>
    <lineage>
        <taxon>Bacteria</taxon>
        <taxon>Bacillati</taxon>
        <taxon>Actinomycetota</taxon>
        <taxon>Actinomycetes</taxon>
        <taxon>Kitasatosporales</taxon>
        <taxon>Streptomycetaceae</taxon>
        <taxon>Streptomyces</taxon>
    </lineage>
</organism>
<name>A0ABN2P0C0_9ACTN</name>
<proteinExistence type="predicted"/>
<dbReference type="GO" id="GO:0008168">
    <property type="term" value="F:methyltransferase activity"/>
    <property type="evidence" value="ECO:0007669"/>
    <property type="project" value="UniProtKB-KW"/>
</dbReference>
<accession>A0ABN2P0C0</accession>
<evidence type="ECO:0000313" key="5">
    <source>
        <dbReference type="Proteomes" id="UP001501303"/>
    </source>
</evidence>
<keyword evidence="2" id="KW-0808">Transferase</keyword>
<sequence>MKGESRMTTEAHDTREIQDIGYGREFEGFYDRIFPKDDYADLAAAKIAERHPGGGLRSLEFGVGTGRIAIPLAARTGAVVGVDSSTEMLEQLRAEIKEKDADVVPVHGDIRTYTDDEKYGLVYCVCATLSIILDAGEQREVIRRAADRLAPGGTLVIETPNRGGVRAIHEGRRRTSYFVPYAEPNTGLLTCSTLTPDDRIWQASHIWFEGGTSRVGTELSRLVTPEEIDEYAAEAGLEPVDRQADWLGNPYTDTSLMFISAYRHAGERR</sequence>
<keyword evidence="1 4" id="KW-0489">Methyltransferase</keyword>